<evidence type="ECO:0000256" key="4">
    <source>
        <dbReference type="ARBA" id="ARBA00022737"/>
    </source>
</evidence>
<evidence type="ECO:0000256" key="3">
    <source>
        <dbReference type="ARBA" id="ARBA00022490"/>
    </source>
</evidence>
<dbReference type="OrthoDB" id="7862313at2759"/>
<evidence type="ECO:0000256" key="2">
    <source>
        <dbReference type="ARBA" id="ARBA00022448"/>
    </source>
</evidence>
<evidence type="ECO:0000256" key="5">
    <source>
        <dbReference type="ARBA" id="ARBA00022927"/>
    </source>
</evidence>
<comment type="subcellular location">
    <subcellularLocation>
        <location evidence="1">Cytoplasm</location>
    </subcellularLocation>
</comment>
<keyword evidence="5" id="KW-0653">Protein transport</keyword>
<dbReference type="Proteomes" id="UP001139887">
    <property type="component" value="Unassembled WGS sequence"/>
</dbReference>
<dbReference type="GO" id="GO:0005737">
    <property type="term" value="C:cytoplasm"/>
    <property type="evidence" value="ECO:0007669"/>
    <property type="project" value="UniProtKB-SubCell"/>
</dbReference>
<comment type="caution">
    <text evidence="7">The sequence shown here is derived from an EMBL/GenBank/DDBJ whole genome shotgun (WGS) entry which is preliminary data.</text>
</comment>
<proteinExistence type="predicted"/>
<dbReference type="EMBL" id="JANBUW010000041">
    <property type="protein sequence ID" value="KAJ2850182.1"/>
    <property type="molecule type" value="Genomic_DNA"/>
</dbReference>
<protein>
    <recommendedName>
        <fullName evidence="6">Importin subunit beta-1/Transportin-1-like TPR repeats domain-containing protein</fullName>
    </recommendedName>
</protein>
<reference evidence="7" key="1">
    <citation type="submission" date="2022-07" db="EMBL/GenBank/DDBJ databases">
        <title>Phylogenomic reconstructions and comparative analyses of Kickxellomycotina fungi.</title>
        <authorList>
            <person name="Reynolds N.K."/>
            <person name="Stajich J.E."/>
            <person name="Barry K."/>
            <person name="Grigoriev I.V."/>
            <person name="Crous P."/>
            <person name="Smith M.E."/>
        </authorList>
    </citation>
    <scope>NUCLEOTIDE SEQUENCE</scope>
    <source>
        <strain evidence="7">NRRL 1566</strain>
    </source>
</reference>
<dbReference type="Gene3D" id="1.25.10.10">
    <property type="entry name" value="Leucine-rich Repeat Variant"/>
    <property type="match status" value="1"/>
</dbReference>
<gene>
    <name evidence="7" type="ORF">IWW36_002090</name>
</gene>
<keyword evidence="8" id="KW-1185">Reference proteome</keyword>
<feature type="domain" description="Importin subunit beta-1/Transportin-1-like TPR repeats" evidence="6">
    <location>
        <begin position="120"/>
        <end position="225"/>
    </location>
</feature>
<dbReference type="InterPro" id="IPR058584">
    <property type="entry name" value="IMB1_TNPO1-like_TPR"/>
</dbReference>
<dbReference type="AlphaFoldDB" id="A0A9W8LZS0"/>
<dbReference type="Pfam" id="PF25574">
    <property type="entry name" value="TPR_IMB1"/>
    <property type="match status" value="1"/>
</dbReference>
<dbReference type="PANTHER" id="PTHR10527">
    <property type="entry name" value="IMPORTIN BETA"/>
    <property type="match status" value="1"/>
</dbReference>
<evidence type="ECO:0000313" key="8">
    <source>
        <dbReference type="Proteomes" id="UP001139887"/>
    </source>
</evidence>
<dbReference type="GO" id="GO:0006606">
    <property type="term" value="P:protein import into nucleus"/>
    <property type="evidence" value="ECO:0007669"/>
    <property type="project" value="InterPro"/>
</dbReference>
<sequence>MMPITAQEDPGDDDDDSPSRVALRVLNVLSTSFPPQQVFPAVIAHVLQYMQNTDPMFRKGAMLSLAITIEGSVDYIRPQIGDIVTLVCAGLSDSDSVVRRAASTYCKKVGYCAKLVNVDELDEEVAKYHEKLMPLIFSMTSDSNPAIVKYATNALDCILESMGDAILGYLPQLMERLVALLESGPADVKPIALSAIGSAAHSSSEAFAPYFGEVVARIKQAMSLMGEDDVLALRGVATDTISTVAEAAGKEAFRPHLDECTHLALQGMEVDSTTLRESAYCYVGVMSRVYEGEFAKYLSFIVPQILKTLRMDETMPFEYEEADPDMADDDEDELPFSFNTAISDEKEVAADAVGQLFASTSTAFLPYVEEVAAELVKLLSHFSDTARKAATVALFTFIRTFNKIASPEPWMPGVPLVS</sequence>
<accession>A0A9W8LZS0</accession>
<evidence type="ECO:0000256" key="1">
    <source>
        <dbReference type="ARBA" id="ARBA00004496"/>
    </source>
</evidence>
<dbReference type="InterPro" id="IPR040122">
    <property type="entry name" value="Importin_beta"/>
</dbReference>
<organism evidence="7 8">
    <name type="scientific">Coemansia brasiliensis</name>
    <dbReference type="NCBI Taxonomy" id="2650707"/>
    <lineage>
        <taxon>Eukaryota</taxon>
        <taxon>Fungi</taxon>
        <taxon>Fungi incertae sedis</taxon>
        <taxon>Zoopagomycota</taxon>
        <taxon>Kickxellomycotina</taxon>
        <taxon>Kickxellomycetes</taxon>
        <taxon>Kickxellales</taxon>
        <taxon>Kickxellaceae</taxon>
        <taxon>Coemansia</taxon>
    </lineage>
</organism>
<evidence type="ECO:0000313" key="7">
    <source>
        <dbReference type="EMBL" id="KAJ2850182.1"/>
    </source>
</evidence>
<dbReference type="InterPro" id="IPR016024">
    <property type="entry name" value="ARM-type_fold"/>
</dbReference>
<name>A0A9W8LZS0_9FUNG</name>
<keyword evidence="3" id="KW-0963">Cytoplasm</keyword>
<dbReference type="SUPFAM" id="SSF48371">
    <property type="entry name" value="ARM repeat"/>
    <property type="match status" value="1"/>
</dbReference>
<evidence type="ECO:0000259" key="6">
    <source>
        <dbReference type="Pfam" id="PF25574"/>
    </source>
</evidence>
<keyword evidence="4" id="KW-0677">Repeat</keyword>
<dbReference type="InterPro" id="IPR011989">
    <property type="entry name" value="ARM-like"/>
</dbReference>
<keyword evidence="2" id="KW-0813">Transport</keyword>